<dbReference type="Gene3D" id="1.10.3480.10">
    <property type="entry name" value="TorD-like"/>
    <property type="match status" value="1"/>
</dbReference>
<keyword evidence="1" id="KW-0143">Chaperone</keyword>
<comment type="caution">
    <text evidence="2">The sequence shown here is derived from an EMBL/GenBank/DDBJ whole genome shotgun (WGS) entry which is preliminary data.</text>
</comment>
<dbReference type="AlphaFoldDB" id="A0A369MKT5"/>
<evidence type="ECO:0000313" key="5">
    <source>
        <dbReference type="Proteomes" id="UP000312594"/>
    </source>
</evidence>
<dbReference type="PANTHER" id="PTHR34227:SF1">
    <property type="entry name" value="DIMETHYL SULFOXIDE REDUCTASE CHAPERONE-RELATED"/>
    <property type="match status" value="1"/>
</dbReference>
<evidence type="ECO:0000313" key="2">
    <source>
        <dbReference type="EMBL" id="RDB73304.1"/>
    </source>
</evidence>
<protein>
    <submittedName>
        <fullName evidence="2 3">Molecular chaperone TorD</fullName>
    </submittedName>
</protein>
<dbReference type="PANTHER" id="PTHR34227">
    <property type="entry name" value="CHAPERONE PROTEIN YCDY"/>
    <property type="match status" value="1"/>
</dbReference>
<dbReference type="RefSeq" id="WP_114532259.1">
    <property type="nucleotide sequence ID" value="NZ_JADNER010000003.1"/>
</dbReference>
<dbReference type="InterPro" id="IPR020945">
    <property type="entry name" value="DMSO/NO3_reduct_chaperone"/>
</dbReference>
<dbReference type="Pfam" id="PF02613">
    <property type="entry name" value="Nitrate_red_del"/>
    <property type="match status" value="1"/>
</dbReference>
<reference evidence="3" key="3">
    <citation type="submission" date="2019-06" db="EMBL/GenBank/DDBJ databases">
        <authorList>
            <person name="Bisanz J.E."/>
            <person name="Turnbaugh P.J."/>
        </authorList>
    </citation>
    <scope>NUCLEOTIDE SEQUENCE</scope>
    <source>
        <strain evidence="3">SECO-MT75m2</strain>
    </source>
</reference>
<dbReference type="EMBL" id="PPTU01000001">
    <property type="protein sequence ID" value="RDB73304.1"/>
    <property type="molecule type" value="Genomic_DNA"/>
</dbReference>
<gene>
    <name evidence="2" type="ORF">C1875_00150</name>
    <name evidence="3" type="ORF">FIC87_03580</name>
</gene>
<evidence type="ECO:0000256" key="1">
    <source>
        <dbReference type="ARBA" id="ARBA00023186"/>
    </source>
</evidence>
<evidence type="ECO:0000313" key="3">
    <source>
        <dbReference type="EMBL" id="TNU94103.1"/>
    </source>
</evidence>
<organism evidence="2 4">
    <name type="scientific">Eggerthella lenta</name>
    <name type="common">Eubacterium lentum</name>
    <dbReference type="NCBI Taxonomy" id="84112"/>
    <lineage>
        <taxon>Bacteria</taxon>
        <taxon>Bacillati</taxon>
        <taxon>Actinomycetota</taxon>
        <taxon>Coriobacteriia</taxon>
        <taxon>Eggerthellales</taxon>
        <taxon>Eggerthellaceae</taxon>
        <taxon>Eggerthella</taxon>
    </lineage>
</organism>
<reference evidence="2 4" key="2">
    <citation type="journal article" date="2018" name="Elife">
        <title>Discovery and characterization of a prevalent human gut bacterial enzyme sufficient for the inactivation of a family of plant toxins.</title>
        <authorList>
            <person name="Koppel N."/>
            <person name="Bisanz J.E."/>
            <person name="Pandelia M.E."/>
            <person name="Turnbaugh P.J."/>
            <person name="Balskus E.P."/>
        </authorList>
    </citation>
    <scope>NUCLEOTIDE SEQUENCE [LARGE SCALE GENOMIC DNA]</scope>
    <source>
        <strain evidence="2 4">W1 BHI 6</strain>
    </source>
</reference>
<reference evidence="3 5" key="1">
    <citation type="journal article" date="2005" name="Appl. Environ. Microbiol.">
        <title>Intestinal bacterial communities that produce active estrogen-like compounds enterodiol and enterolactone in humans.</title>
        <authorList>
            <person name="Clavel T."/>
            <person name="Henderson G."/>
            <person name="Alpert C.A."/>
            <person name="Philippe C."/>
            <person name="Rigottier-Gois L."/>
            <person name="Dore J."/>
            <person name="Blaut M."/>
        </authorList>
    </citation>
    <scope>NUCLEOTIDE SEQUENCE [LARGE SCALE GENOMIC DNA]</scope>
    <source>
        <strain evidence="3 5">SECO-MT75m2</strain>
    </source>
</reference>
<dbReference type="Proteomes" id="UP000312594">
    <property type="component" value="Unassembled WGS sequence"/>
</dbReference>
<dbReference type="InterPro" id="IPR050289">
    <property type="entry name" value="TorD/DmsD_chaperones"/>
</dbReference>
<accession>A0A369MKT5</accession>
<name>A0A369MKT5_EGGLN</name>
<dbReference type="Proteomes" id="UP000253970">
    <property type="component" value="Unassembled WGS sequence"/>
</dbReference>
<dbReference type="InterPro" id="IPR036411">
    <property type="entry name" value="TorD-like_sf"/>
</dbReference>
<dbReference type="SUPFAM" id="SSF89155">
    <property type="entry name" value="TorD-like"/>
    <property type="match status" value="1"/>
</dbReference>
<proteinExistence type="predicted"/>
<evidence type="ECO:0000313" key="4">
    <source>
        <dbReference type="Proteomes" id="UP000253970"/>
    </source>
</evidence>
<sequence>MSAPTDPAGESVALEALLLARARLYALFHKLFGAAPDAAAIEALLGEATADAVDEYAEDDETMRGFGRFLSELAAVEGRAALLEAARDEHVRLLVGPGALPAIPWEAPYRTGEPTVFQEGTLAVRAAYRARGVQPGKMQRVPDDHVALECAFMALEARRSLAQLIACDVRALAAGLRAQQSFAVEHMAGWLGEYAKGLRRSATAVLYPQAAEALAAFVALDATFLAEAALWAEEVSASGEKFEALGAVAGSPEAQMFAAAEEALAALEQTRPFGIEDYELAACEG</sequence>
<dbReference type="EMBL" id="VEVP01000005">
    <property type="protein sequence ID" value="TNU94103.1"/>
    <property type="molecule type" value="Genomic_DNA"/>
</dbReference>